<dbReference type="CDD" id="cd01300">
    <property type="entry name" value="YtcJ_like"/>
    <property type="match status" value="1"/>
</dbReference>
<name>A0A1M4SWH1_9FLAO</name>
<dbReference type="InterPro" id="IPR032466">
    <property type="entry name" value="Metal_Hydrolase"/>
</dbReference>
<dbReference type="InterPro" id="IPR011059">
    <property type="entry name" value="Metal-dep_hydrolase_composite"/>
</dbReference>
<evidence type="ECO:0000259" key="1">
    <source>
        <dbReference type="Pfam" id="PF07969"/>
    </source>
</evidence>
<dbReference type="Pfam" id="PF07969">
    <property type="entry name" value="Amidohydro_3"/>
    <property type="match status" value="1"/>
</dbReference>
<dbReference type="InterPro" id="IPR033932">
    <property type="entry name" value="YtcJ-like"/>
</dbReference>
<accession>A0A1M4SWH1</accession>
<keyword evidence="3" id="KW-1185">Reference proteome</keyword>
<gene>
    <name evidence="2" type="ORF">SAMN05444278_101361</name>
</gene>
<dbReference type="PROSITE" id="PS51257">
    <property type="entry name" value="PROKAR_LIPOPROTEIN"/>
    <property type="match status" value="1"/>
</dbReference>
<reference evidence="2 3" key="1">
    <citation type="submission" date="2016-11" db="EMBL/GenBank/DDBJ databases">
        <authorList>
            <person name="Jaros S."/>
            <person name="Januszkiewicz K."/>
            <person name="Wedrychowicz H."/>
        </authorList>
    </citation>
    <scope>NUCLEOTIDE SEQUENCE [LARGE SCALE GENOMIC DNA]</scope>
    <source>
        <strain evidence="2 3">DSM 25661</strain>
    </source>
</reference>
<dbReference type="SUPFAM" id="SSF51556">
    <property type="entry name" value="Metallo-dependent hydrolases"/>
    <property type="match status" value="1"/>
</dbReference>
<dbReference type="EMBL" id="FQTW01000001">
    <property type="protein sequence ID" value="SHE36535.1"/>
    <property type="molecule type" value="Genomic_DNA"/>
</dbReference>
<feature type="domain" description="Amidohydrolase 3" evidence="1">
    <location>
        <begin position="69"/>
        <end position="543"/>
    </location>
</feature>
<dbReference type="GO" id="GO:0016810">
    <property type="term" value="F:hydrolase activity, acting on carbon-nitrogen (but not peptide) bonds"/>
    <property type="evidence" value="ECO:0007669"/>
    <property type="project" value="InterPro"/>
</dbReference>
<dbReference type="PANTHER" id="PTHR22642:SF2">
    <property type="entry name" value="PROTEIN LONG AFTER FAR-RED 3"/>
    <property type="match status" value="1"/>
</dbReference>
<dbReference type="Gene3D" id="2.30.40.10">
    <property type="entry name" value="Urease, subunit C, domain 1"/>
    <property type="match status" value="1"/>
</dbReference>
<dbReference type="STRING" id="1155689.SAMN05444278_101361"/>
<sequence>MRLFYCLLSLVFITLSCESPKIEVDRIFTNANIYTVDSDFSKANTLVINADTIVAVGGQELTEKFDAEEIVNLDGKAVLPGLIDAHAHILNFGLQLNRVDLFGTNSYKQVVKRITDFVEDNPKTSYIIGRGWDQNDWPSKQFPTKDTLDLLFPEVPVTLTRIDGHAMLVNQAALDLANINSETNIFGGEVIKDKNNQPTGVLIDAPMSLVRNTFPSLDVNHISKALKNAEDITLSYGLTTVVDAGLSVENIQIIDSLQKSDEFKTRIYAMIRNHPEDIKHYLENGIYKTKHLNVRSFKVYADGALGSRGAALKEDYSDQPNHFGSLLISLNEFNDLAKQISNSPFQMNTHAIGDSANYVVLQTYDKLLSHKSNQRWRVEHAQVLDPEDYKFFDGDNILASVQPTHATSDMYWADERLGQDRIKHAYAYKTILESAGNIALGTDFPIEKVNPFLTFYAAVARQDLNAYPENGFNIENSLTREETLRGMTIWAAYANFEETEKGSLESGKLADFVILDRDIMQVPIQNVPNTEVLQTIIGGQTVYKAN</sequence>
<dbReference type="SUPFAM" id="SSF51338">
    <property type="entry name" value="Composite domain of metallo-dependent hydrolases"/>
    <property type="match status" value="1"/>
</dbReference>
<evidence type="ECO:0000313" key="3">
    <source>
        <dbReference type="Proteomes" id="UP000184462"/>
    </source>
</evidence>
<organism evidence="2 3">
    <name type="scientific">Psychroflexus salarius</name>
    <dbReference type="NCBI Taxonomy" id="1155689"/>
    <lineage>
        <taxon>Bacteria</taxon>
        <taxon>Pseudomonadati</taxon>
        <taxon>Bacteroidota</taxon>
        <taxon>Flavobacteriia</taxon>
        <taxon>Flavobacteriales</taxon>
        <taxon>Flavobacteriaceae</taxon>
        <taxon>Psychroflexus</taxon>
    </lineage>
</organism>
<dbReference type="PANTHER" id="PTHR22642">
    <property type="entry name" value="IMIDAZOLONEPROPIONASE"/>
    <property type="match status" value="1"/>
</dbReference>
<dbReference type="Proteomes" id="UP000184462">
    <property type="component" value="Unassembled WGS sequence"/>
</dbReference>
<dbReference type="InterPro" id="IPR013108">
    <property type="entry name" value="Amidohydro_3"/>
</dbReference>
<dbReference type="Gene3D" id="3.20.20.140">
    <property type="entry name" value="Metal-dependent hydrolases"/>
    <property type="match status" value="1"/>
</dbReference>
<protein>
    <recommendedName>
        <fullName evidence="1">Amidohydrolase 3 domain-containing protein</fullName>
    </recommendedName>
</protein>
<proteinExistence type="predicted"/>
<dbReference type="Gene3D" id="3.10.310.70">
    <property type="match status" value="1"/>
</dbReference>
<evidence type="ECO:0000313" key="2">
    <source>
        <dbReference type="EMBL" id="SHE36535.1"/>
    </source>
</evidence>
<dbReference type="OrthoDB" id="9767366at2"/>
<dbReference type="RefSeq" id="WP_073191204.1">
    <property type="nucleotide sequence ID" value="NZ_FQTW01000001.1"/>
</dbReference>
<dbReference type="AlphaFoldDB" id="A0A1M4SWH1"/>